<accession>A0A978UE54</accession>
<feature type="region of interest" description="Disordered" evidence="2">
    <location>
        <begin position="83"/>
        <end position="114"/>
    </location>
</feature>
<comment type="caution">
    <text evidence="4">The sequence shown here is derived from an EMBL/GenBank/DDBJ whole genome shotgun (WGS) entry which is preliminary data.</text>
</comment>
<feature type="domain" description="Rab-GAP TBC" evidence="3">
    <location>
        <begin position="351"/>
        <end position="545"/>
    </location>
</feature>
<reference evidence="4" key="1">
    <citation type="journal article" date="2021" name="Front. Plant Sci.">
        <title>Chromosome-Scale Genome Assembly for Chinese Sour Jujube and Insights Into Its Genome Evolution and Domestication Signature.</title>
        <authorList>
            <person name="Shen L.-Y."/>
            <person name="Luo H."/>
            <person name="Wang X.-L."/>
            <person name="Wang X.-M."/>
            <person name="Qiu X.-J."/>
            <person name="Liu H."/>
            <person name="Zhou S.-S."/>
            <person name="Jia K.-H."/>
            <person name="Nie S."/>
            <person name="Bao Y.-T."/>
            <person name="Zhang R.-G."/>
            <person name="Yun Q.-Z."/>
            <person name="Chai Y.-H."/>
            <person name="Lu J.-Y."/>
            <person name="Li Y."/>
            <person name="Zhao S.-W."/>
            <person name="Mao J.-F."/>
            <person name="Jia S.-G."/>
            <person name="Mao Y.-M."/>
        </authorList>
    </citation>
    <scope>NUCLEOTIDE SEQUENCE</scope>
    <source>
        <strain evidence="4">AT0</strain>
        <tissue evidence="4">Leaf</tissue>
    </source>
</reference>
<evidence type="ECO:0000256" key="2">
    <source>
        <dbReference type="SAM" id="MobiDB-lite"/>
    </source>
</evidence>
<feature type="compositionally biased region" description="Polar residues" evidence="2">
    <location>
        <begin position="838"/>
        <end position="859"/>
    </location>
</feature>
<feature type="coiled-coil region" evidence="1">
    <location>
        <begin position="733"/>
        <end position="767"/>
    </location>
</feature>
<feature type="compositionally biased region" description="Basic and acidic residues" evidence="2">
    <location>
        <begin position="873"/>
        <end position="892"/>
    </location>
</feature>
<dbReference type="AlphaFoldDB" id="A0A978UE54"/>
<feature type="region of interest" description="Disordered" evidence="2">
    <location>
        <begin position="653"/>
        <end position="683"/>
    </location>
</feature>
<feature type="compositionally biased region" description="Polar residues" evidence="2">
    <location>
        <begin position="893"/>
        <end position="916"/>
    </location>
</feature>
<feature type="region of interest" description="Disordered" evidence="2">
    <location>
        <begin position="838"/>
        <end position="916"/>
    </location>
</feature>
<dbReference type="Gene3D" id="1.10.10.750">
    <property type="entry name" value="Ypt/Rab-GAP domain of gyp1p, domain 1"/>
    <property type="match status" value="1"/>
</dbReference>
<dbReference type="Gene3D" id="1.10.472.80">
    <property type="entry name" value="Ypt/Rab-GAP domain of gyp1p, domain 3"/>
    <property type="match status" value="1"/>
</dbReference>
<gene>
    <name evidence="4" type="ORF">FEM48_Zijuj12G0154900</name>
</gene>
<feature type="compositionally biased region" description="Basic and acidic residues" evidence="2">
    <location>
        <begin position="85"/>
        <end position="97"/>
    </location>
</feature>
<dbReference type="PROSITE" id="PS50086">
    <property type="entry name" value="TBC_RABGAP"/>
    <property type="match status" value="1"/>
</dbReference>
<dbReference type="Gene3D" id="1.10.8.270">
    <property type="entry name" value="putative rabgap domain of human tbc1 domain family member 14 like domains"/>
    <property type="match status" value="1"/>
</dbReference>
<protein>
    <recommendedName>
        <fullName evidence="3">Rab-GAP TBC domain-containing protein</fullName>
    </recommendedName>
</protein>
<proteinExistence type="predicted"/>
<dbReference type="PANTHER" id="PTHR47219:SF20">
    <property type="entry name" value="TBC1 DOMAIN FAMILY MEMBER 2B"/>
    <property type="match status" value="1"/>
</dbReference>
<evidence type="ECO:0000256" key="1">
    <source>
        <dbReference type="SAM" id="Coils"/>
    </source>
</evidence>
<keyword evidence="1" id="KW-0175">Coiled coil</keyword>
<name>A0A978UE54_ZIZJJ</name>
<dbReference type="SMART" id="SM00164">
    <property type="entry name" value="TBC"/>
    <property type="match status" value="1"/>
</dbReference>
<evidence type="ECO:0000259" key="3">
    <source>
        <dbReference type="PROSITE" id="PS50086"/>
    </source>
</evidence>
<dbReference type="EMBL" id="JAEACU010000012">
    <property type="protein sequence ID" value="KAH7513047.1"/>
    <property type="molecule type" value="Genomic_DNA"/>
</dbReference>
<feature type="compositionally biased region" description="Basic and acidic residues" evidence="2">
    <location>
        <begin position="653"/>
        <end position="675"/>
    </location>
</feature>
<dbReference type="InterPro" id="IPR000195">
    <property type="entry name" value="Rab-GAP-TBC_dom"/>
</dbReference>
<feature type="compositionally biased region" description="Low complexity" evidence="2">
    <location>
        <begin position="98"/>
        <end position="107"/>
    </location>
</feature>
<dbReference type="Proteomes" id="UP000813462">
    <property type="component" value="Unassembled WGS sequence"/>
</dbReference>
<organism evidence="4 5">
    <name type="scientific">Ziziphus jujuba var. spinosa</name>
    <dbReference type="NCBI Taxonomy" id="714518"/>
    <lineage>
        <taxon>Eukaryota</taxon>
        <taxon>Viridiplantae</taxon>
        <taxon>Streptophyta</taxon>
        <taxon>Embryophyta</taxon>
        <taxon>Tracheophyta</taxon>
        <taxon>Spermatophyta</taxon>
        <taxon>Magnoliopsida</taxon>
        <taxon>eudicotyledons</taxon>
        <taxon>Gunneridae</taxon>
        <taxon>Pentapetalae</taxon>
        <taxon>rosids</taxon>
        <taxon>fabids</taxon>
        <taxon>Rosales</taxon>
        <taxon>Rhamnaceae</taxon>
        <taxon>Paliureae</taxon>
        <taxon>Ziziphus</taxon>
    </lineage>
</organism>
<dbReference type="PANTHER" id="PTHR47219">
    <property type="entry name" value="RAB GTPASE-ACTIVATING PROTEIN 1-LIKE"/>
    <property type="match status" value="1"/>
</dbReference>
<evidence type="ECO:0000313" key="4">
    <source>
        <dbReference type="EMBL" id="KAH7513047.1"/>
    </source>
</evidence>
<sequence>MADKAFHLLQALEPRRDAYGFALRPQHIQTYRQYADIFKEEEEERSDRWKNFLEQLSTSAQPCSPGEEDKEVLHADATQEGVETIPERLGEGNDSSDKQSISDGSSASDHKREVQQTWAHIRLSLGAIEDMMSSRVKKRTQNMEHEQIPMGEVHLPSIEEEGSSNASEKDFEVEVCLNALNDRVNEETVENAVGDGVSNSVNVAVVEETVCDGFSDSVDAKENSMGDSVSDSVDAAVVEKTVGGSASDIVDADVVGKTLGDGVSNSVDTAVVEKTMGGNVSDSVDATSRPEQAVGDMVADCVNAKGEEKAVADRFNDTVNVAGAEKAVDDGFTSKPCFPWREELECLVRGGVPKDLRGEVWQAFVGVKARRVERYYHDLLAHTGESKDDDSSGVPRKWKRQIEKDIPRTFPGHPALDENGRNSLRRLLLAYARHNPSVGYCQTQIYLACLFTVNHQLIFIDTTDNRMLQQAMNFFAGILLLLMPEENAFWALVGLIDDYFDGYYTEEMIESQVAWLSGPWFLSIFVNMLPWESVLRVWDVLLYEGNRVMLFRTALALMELYGPVLVTTKDAGDAITLLQSLAGSTFDSSQLVLTACMGFIGVTEARLQELRDKHRSAVLMVVEERSKRGRVWKDSKGLASKLYSFKHDRGSLAEEKKTTEGSDVLAKGDESHSEPHSSNLDDLLDSLTIDPEVDSLPDLQEQVVWMKVELCRLLEEKRSAVMRAEELETALMEMVKEDNRRELSARIEQLELEVSELQQTLADKKEQEAAMLKVLMRVEHEQKVTEDARISAEQIAAAQKYEVHVLQEKYEKAMASVAEMEKRVVMAESMLEATLQYQSGQVKAQSSPRGTRNQGPTNENPKRTGLLSFGLGWRDRNKGESKSTNGHDESKSTNESGESKSTSDSGETKQTSEGNQ</sequence>
<dbReference type="GO" id="GO:0005096">
    <property type="term" value="F:GTPase activator activity"/>
    <property type="evidence" value="ECO:0007669"/>
    <property type="project" value="TreeGrafter"/>
</dbReference>
<evidence type="ECO:0000313" key="5">
    <source>
        <dbReference type="Proteomes" id="UP000813462"/>
    </source>
</evidence>
<dbReference type="InterPro" id="IPR050302">
    <property type="entry name" value="Rab_GAP_TBC_domain"/>
</dbReference>
<dbReference type="Pfam" id="PF00566">
    <property type="entry name" value="RabGAP-TBC"/>
    <property type="match status" value="3"/>
</dbReference>
<dbReference type="InterPro" id="IPR035969">
    <property type="entry name" value="Rab-GAP_TBC_sf"/>
</dbReference>
<dbReference type="GO" id="GO:0031267">
    <property type="term" value="F:small GTPase binding"/>
    <property type="evidence" value="ECO:0007669"/>
    <property type="project" value="TreeGrafter"/>
</dbReference>
<dbReference type="SUPFAM" id="SSF47923">
    <property type="entry name" value="Ypt/Rab-GAP domain of gyp1p"/>
    <property type="match status" value="3"/>
</dbReference>